<dbReference type="RefSeq" id="WP_209770582.1">
    <property type="nucleotide sequence ID" value="NZ_JAGINP010000025.1"/>
</dbReference>
<evidence type="ECO:0000313" key="2">
    <source>
        <dbReference type="Proteomes" id="UP000781958"/>
    </source>
</evidence>
<reference evidence="1 2" key="1">
    <citation type="submission" date="2021-03" db="EMBL/GenBank/DDBJ databases">
        <title>Genomic Encyclopedia of Type Strains, Phase III (KMG-III): the genomes of soil and plant-associated and newly described type strains.</title>
        <authorList>
            <person name="Whitman W."/>
        </authorList>
    </citation>
    <scope>NUCLEOTIDE SEQUENCE [LARGE SCALE GENOMIC DNA]</scope>
    <source>
        <strain evidence="1 2">IMMIB AFH-6</strain>
    </source>
</reference>
<keyword evidence="2" id="KW-1185">Reference proteome</keyword>
<organism evidence="1 2">
    <name type="scientific">Azospirillum rugosum</name>
    <dbReference type="NCBI Taxonomy" id="416170"/>
    <lineage>
        <taxon>Bacteria</taxon>
        <taxon>Pseudomonadati</taxon>
        <taxon>Pseudomonadota</taxon>
        <taxon>Alphaproteobacteria</taxon>
        <taxon>Rhodospirillales</taxon>
        <taxon>Azospirillaceae</taxon>
        <taxon>Azospirillum</taxon>
    </lineage>
</organism>
<dbReference type="EMBL" id="JAGINP010000025">
    <property type="protein sequence ID" value="MBP2295923.1"/>
    <property type="molecule type" value="Genomic_DNA"/>
</dbReference>
<dbReference type="Proteomes" id="UP000781958">
    <property type="component" value="Unassembled WGS sequence"/>
</dbReference>
<comment type="caution">
    <text evidence="1">The sequence shown here is derived from an EMBL/GenBank/DDBJ whole genome shotgun (WGS) entry which is preliminary data.</text>
</comment>
<sequence length="120" mass="13431">MRRGRETSRRELANLGNALTLAERGRGQPRHSPADLMAWLLRVARLYPAALADSTLLQLCDVISGDFVEDEDKVALIRMSWAAIVQAEYKHRGLMLVEGRSKLPLPSREREGAHALAWEG</sequence>
<accession>A0ABS4STM9</accession>
<name>A0ABS4STM9_9PROT</name>
<evidence type="ECO:0000313" key="1">
    <source>
        <dbReference type="EMBL" id="MBP2295923.1"/>
    </source>
</evidence>
<protein>
    <submittedName>
        <fullName evidence="1">Uncharacterized protein</fullName>
    </submittedName>
</protein>
<gene>
    <name evidence="1" type="ORF">J2851_005737</name>
</gene>
<proteinExistence type="predicted"/>